<keyword evidence="9" id="KW-1185">Reference proteome</keyword>
<proteinExistence type="predicted"/>
<dbReference type="Pfam" id="PF00069">
    <property type="entry name" value="Pkinase"/>
    <property type="match status" value="1"/>
</dbReference>
<reference evidence="9" key="1">
    <citation type="submission" date="2016-05" db="EMBL/GenBank/DDBJ databases">
        <title>Comparative genomics of biotechnologically important yeasts.</title>
        <authorList>
            <consortium name="DOE Joint Genome Institute"/>
            <person name="Riley R."/>
            <person name="Haridas S."/>
            <person name="Wolfe K.H."/>
            <person name="Lopes M.R."/>
            <person name="Hittinger C.T."/>
            <person name="Goker M."/>
            <person name="Salamov A."/>
            <person name="Wisecaver J."/>
            <person name="Long T.M."/>
            <person name="Aerts A.L."/>
            <person name="Barry K."/>
            <person name="Choi C."/>
            <person name="Clum A."/>
            <person name="Coughlan A.Y."/>
            <person name="Deshpande S."/>
            <person name="Douglass A.P."/>
            <person name="Hanson S.J."/>
            <person name="Klenk H.-P."/>
            <person name="Labutti K."/>
            <person name="Lapidus A."/>
            <person name="Lindquist E."/>
            <person name="Lipzen A."/>
            <person name="Meier-Kolthoff J.P."/>
            <person name="Ohm R.A."/>
            <person name="Otillar R.P."/>
            <person name="Pangilinan J."/>
            <person name="Peng Y."/>
            <person name="Rokas A."/>
            <person name="Rosa C.A."/>
            <person name="Scheuner C."/>
            <person name="Sibirny A.A."/>
            <person name="Slot J.C."/>
            <person name="Stielow J.B."/>
            <person name="Sun H."/>
            <person name="Kurtzman C.P."/>
            <person name="Blackwell M."/>
            <person name="Grigoriev I.V."/>
            <person name="Jeffries T.W."/>
        </authorList>
    </citation>
    <scope>NUCLEOTIDE SEQUENCE [LARGE SCALE GENOMIC DNA]</scope>
    <source>
        <strain evidence="9">NRRL Y-2460</strain>
    </source>
</reference>
<evidence type="ECO:0000256" key="6">
    <source>
        <dbReference type="PROSITE-ProRule" id="PRU10141"/>
    </source>
</evidence>
<dbReference type="EC" id="2.7.11.1" evidence="1"/>
<comment type="catalytic activity">
    <reaction evidence="4">
        <text>L-threonyl-[protein] + ATP = O-phospho-L-threonyl-[protein] + ADP + H(+)</text>
        <dbReference type="Rhea" id="RHEA:46608"/>
        <dbReference type="Rhea" id="RHEA-COMP:11060"/>
        <dbReference type="Rhea" id="RHEA-COMP:11605"/>
        <dbReference type="ChEBI" id="CHEBI:15378"/>
        <dbReference type="ChEBI" id="CHEBI:30013"/>
        <dbReference type="ChEBI" id="CHEBI:30616"/>
        <dbReference type="ChEBI" id="CHEBI:61977"/>
        <dbReference type="ChEBI" id="CHEBI:456216"/>
        <dbReference type="EC" id="2.7.11.1"/>
    </reaction>
</comment>
<dbReference type="STRING" id="669874.A0A1E4TR82"/>
<dbReference type="PANTHER" id="PTHR24346">
    <property type="entry name" value="MAP/MICROTUBULE AFFINITY-REGULATING KINASE"/>
    <property type="match status" value="1"/>
</dbReference>
<dbReference type="EMBL" id="KV454016">
    <property type="protein sequence ID" value="ODV94265.1"/>
    <property type="molecule type" value="Genomic_DNA"/>
</dbReference>
<organism evidence="8 9">
    <name type="scientific">Pachysolen tannophilus NRRL Y-2460</name>
    <dbReference type="NCBI Taxonomy" id="669874"/>
    <lineage>
        <taxon>Eukaryota</taxon>
        <taxon>Fungi</taxon>
        <taxon>Dikarya</taxon>
        <taxon>Ascomycota</taxon>
        <taxon>Saccharomycotina</taxon>
        <taxon>Pichiomycetes</taxon>
        <taxon>Pachysolenaceae</taxon>
        <taxon>Pachysolen</taxon>
    </lineage>
</organism>
<dbReference type="InterPro" id="IPR017441">
    <property type="entry name" value="Protein_kinase_ATP_BS"/>
</dbReference>
<dbReference type="SUPFAM" id="SSF56112">
    <property type="entry name" value="Protein kinase-like (PK-like)"/>
    <property type="match status" value="1"/>
</dbReference>
<dbReference type="AlphaFoldDB" id="A0A1E4TR82"/>
<evidence type="ECO:0000256" key="5">
    <source>
        <dbReference type="ARBA" id="ARBA00048679"/>
    </source>
</evidence>
<dbReference type="InterPro" id="IPR011009">
    <property type="entry name" value="Kinase-like_dom_sf"/>
</dbReference>
<dbReference type="GO" id="GO:0005737">
    <property type="term" value="C:cytoplasm"/>
    <property type="evidence" value="ECO:0007669"/>
    <property type="project" value="TreeGrafter"/>
</dbReference>
<dbReference type="OrthoDB" id="942095at2759"/>
<dbReference type="GO" id="GO:0030447">
    <property type="term" value="P:filamentous growth"/>
    <property type="evidence" value="ECO:0007669"/>
    <property type="project" value="UniProtKB-ARBA"/>
</dbReference>
<name>A0A1E4TR82_PACTA</name>
<dbReference type="PROSITE" id="PS00107">
    <property type="entry name" value="PROTEIN_KINASE_ATP"/>
    <property type="match status" value="1"/>
</dbReference>
<dbReference type="PANTHER" id="PTHR24346:SF110">
    <property type="entry name" value="NON-SPECIFIC SERINE_THREONINE PROTEIN KINASE"/>
    <property type="match status" value="1"/>
</dbReference>
<feature type="non-terminal residue" evidence="8">
    <location>
        <position position="291"/>
    </location>
</feature>
<evidence type="ECO:0000313" key="8">
    <source>
        <dbReference type="EMBL" id="ODV94265.1"/>
    </source>
</evidence>
<evidence type="ECO:0000259" key="7">
    <source>
        <dbReference type="PROSITE" id="PS50011"/>
    </source>
</evidence>
<evidence type="ECO:0000256" key="1">
    <source>
        <dbReference type="ARBA" id="ARBA00012513"/>
    </source>
</evidence>
<evidence type="ECO:0000256" key="4">
    <source>
        <dbReference type="ARBA" id="ARBA00047899"/>
    </source>
</evidence>
<evidence type="ECO:0000256" key="2">
    <source>
        <dbReference type="ARBA" id="ARBA00022741"/>
    </source>
</evidence>
<gene>
    <name evidence="8" type="ORF">PACTADRAFT_44419</name>
</gene>
<feature type="domain" description="Protein kinase" evidence="7">
    <location>
        <begin position="38"/>
        <end position="291"/>
    </location>
</feature>
<feature type="binding site" evidence="6">
    <location>
        <position position="67"/>
    </location>
    <ligand>
        <name>ATP</name>
        <dbReference type="ChEBI" id="CHEBI:30616"/>
    </ligand>
</feature>
<dbReference type="Proteomes" id="UP000094236">
    <property type="component" value="Unassembled WGS sequence"/>
</dbReference>
<dbReference type="InterPro" id="IPR000719">
    <property type="entry name" value="Prot_kinase_dom"/>
</dbReference>
<dbReference type="PROSITE" id="PS50011">
    <property type="entry name" value="PROTEIN_KINASE_DOM"/>
    <property type="match status" value="1"/>
</dbReference>
<accession>A0A1E4TR82</accession>
<dbReference type="FunFam" id="1.10.510.10:FF:000571">
    <property type="entry name" value="Maternal embryonic leucine zipper kinase"/>
    <property type="match status" value="1"/>
</dbReference>
<evidence type="ECO:0000256" key="3">
    <source>
        <dbReference type="ARBA" id="ARBA00022840"/>
    </source>
</evidence>
<dbReference type="GO" id="GO:0005524">
    <property type="term" value="F:ATP binding"/>
    <property type="evidence" value="ECO:0007669"/>
    <property type="project" value="UniProtKB-UniRule"/>
</dbReference>
<keyword evidence="2 6" id="KW-0547">Nucleotide-binding</keyword>
<keyword evidence="3 6" id="KW-0067">ATP-binding</keyword>
<protein>
    <recommendedName>
        <fullName evidence="1">non-specific serine/threonine protein kinase</fullName>
        <ecNumber evidence="1">2.7.11.1</ecNumber>
    </recommendedName>
</protein>
<dbReference type="GO" id="GO:0004674">
    <property type="term" value="F:protein serine/threonine kinase activity"/>
    <property type="evidence" value="ECO:0007669"/>
    <property type="project" value="UniProtKB-EC"/>
</dbReference>
<evidence type="ECO:0000313" key="9">
    <source>
        <dbReference type="Proteomes" id="UP000094236"/>
    </source>
</evidence>
<sequence>MNRCYIDNRNAKAALAESYTKLSERFSSFTNITEVGNYCILEQIGEGSFGKVFLAIHKFLHTKVVLKQGHKNDPNVVREVYYQKEFNHPNITKLYEVIVSDNFIYTVLEYCPEKDLYDYLVSSKRISVSKVKKLFAQLCSSVYYIHQLNSCHRDLKLENILLDKKKNIKLSDFGFTRELPFRSSINNGFLETICGTTQYMAPELIEKNPYSGTQIDIWALGIILYTMLYGHMPFDEDDDDDLKTKYKIINEEPYYKDDIPSSAIELIKILLQKDTSKRPCSLVSILQHPFL</sequence>
<dbReference type="Gene3D" id="1.10.510.10">
    <property type="entry name" value="Transferase(Phosphotransferase) domain 1"/>
    <property type="match status" value="1"/>
</dbReference>
<dbReference type="SMART" id="SM00220">
    <property type="entry name" value="S_TKc"/>
    <property type="match status" value="1"/>
</dbReference>
<dbReference type="GO" id="GO:0035556">
    <property type="term" value="P:intracellular signal transduction"/>
    <property type="evidence" value="ECO:0007669"/>
    <property type="project" value="TreeGrafter"/>
</dbReference>
<comment type="catalytic activity">
    <reaction evidence="5">
        <text>L-seryl-[protein] + ATP = O-phospho-L-seryl-[protein] + ADP + H(+)</text>
        <dbReference type="Rhea" id="RHEA:17989"/>
        <dbReference type="Rhea" id="RHEA-COMP:9863"/>
        <dbReference type="Rhea" id="RHEA-COMP:11604"/>
        <dbReference type="ChEBI" id="CHEBI:15378"/>
        <dbReference type="ChEBI" id="CHEBI:29999"/>
        <dbReference type="ChEBI" id="CHEBI:30616"/>
        <dbReference type="ChEBI" id="CHEBI:83421"/>
        <dbReference type="ChEBI" id="CHEBI:456216"/>
        <dbReference type="EC" id="2.7.11.1"/>
    </reaction>
</comment>